<feature type="signal peptide" evidence="2">
    <location>
        <begin position="1"/>
        <end position="18"/>
    </location>
</feature>
<keyword evidence="2" id="KW-0732">Signal</keyword>
<keyword evidence="1" id="KW-0472">Membrane</keyword>
<accession>A0A9Q0RB80</accession>
<dbReference type="AlphaFoldDB" id="A0A9Q0RB80"/>
<evidence type="ECO:0000256" key="1">
    <source>
        <dbReference type="SAM" id="Phobius"/>
    </source>
</evidence>
<evidence type="ECO:0000256" key="2">
    <source>
        <dbReference type="SAM" id="SignalP"/>
    </source>
</evidence>
<keyword evidence="1" id="KW-1133">Transmembrane helix</keyword>
<sequence>MKLFLFLFFLGLVCYVSCDCTWSGSNSSYESTCLQTPCAWCGIDTNGTFSYECINKNSATCAELKAANDEGGGCQIFDCSFGLVLSATFFIITSLIFFFF</sequence>
<protein>
    <submittedName>
        <fullName evidence="3">Uncharacterized protein</fullName>
    </submittedName>
</protein>
<keyword evidence="4" id="KW-1185">Reference proteome</keyword>
<gene>
    <name evidence="3" type="ORF">M0811_08144</name>
</gene>
<keyword evidence="1" id="KW-0812">Transmembrane</keyword>
<organism evidence="3 4">
    <name type="scientific">Anaeramoeba ignava</name>
    <name type="common">Anaerobic marine amoeba</name>
    <dbReference type="NCBI Taxonomy" id="1746090"/>
    <lineage>
        <taxon>Eukaryota</taxon>
        <taxon>Metamonada</taxon>
        <taxon>Anaeramoebidae</taxon>
        <taxon>Anaeramoeba</taxon>
    </lineage>
</organism>
<feature type="transmembrane region" description="Helical" evidence="1">
    <location>
        <begin position="80"/>
        <end position="99"/>
    </location>
</feature>
<evidence type="ECO:0000313" key="4">
    <source>
        <dbReference type="Proteomes" id="UP001149090"/>
    </source>
</evidence>
<feature type="chain" id="PRO_5040141635" evidence="2">
    <location>
        <begin position="19"/>
        <end position="100"/>
    </location>
</feature>
<name>A0A9Q0RB80_ANAIG</name>
<dbReference type="Proteomes" id="UP001149090">
    <property type="component" value="Unassembled WGS sequence"/>
</dbReference>
<proteinExistence type="predicted"/>
<comment type="caution">
    <text evidence="3">The sequence shown here is derived from an EMBL/GenBank/DDBJ whole genome shotgun (WGS) entry which is preliminary data.</text>
</comment>
<dbReference type="EMBL" id="JAPDFW010000071">
    <property type="protein sequence ID" value="KAJ5073871.1"/>
    <property type="molecule type" value="Genomic_DNA"/>
</dbReference>
<evidence type="ECO:0000313" key="3">
    <source>
        <dbReference type="EMBL" id="KAJ5073871.1"/>
    </source>
</evidence>
<reference evidence="3" key="1">
    <citation type="submission" date="2022-10" db="EMBL/GenBank/DDBJ databases">
        <title>Novel sulphate-reducing endosymbionts in the free-living metamonad Anaeramoeba.</title>
        <authorList>
            <person name="Jerlstrom-Hultqvist J."/>
            <person name="Cepicka I."/>
            <person name="Gallot-Lavallee L."/>
            <person name="Salas-Leiva D."/>
            <person name="Curtis B.A."/>
            <person name="Zahonova K."/>
            <person name="Pipaliya S."/>
            <person name="Dacks J."/>
            <person name="Roger A.J."/>
        </authorList>
    </citation>
    <scope>NUCLEOTIDE SEQUENCE</scope>
    <source>
        <strain evidence="3">BMAN</strain>
    </source>
</reference>